<protein>
    <recommendedName>
        <fullName evidence="2">DUF5648 domain-containing protein</fullName>
    </recommendedName>
</protein>
<reference evidence="3" key="1">
    <citation type="submission" date="2023-03" db="EMBL/GenBank/DDBJ databases">
        <title>Massive genome expansion in bonnet fungi (Mycena s.s.) driven by repeated elements and novel gene families across ecological guilds.</title>
        <authorList>
            <consortium name="Lawrence Berkeley National Laboratory"/>
            <person name="Harder C.B."/>
            <person name="Miyauchi S."/>
            <person name="Viragh M."/>
            <person name="Kuo A."/>
            <person name="Thoen E."/>
            <person name="Andreopoulos B."/>
            <person name="Lu D."/>
            <person name="Skrede I."/>
            <person name="Drula E."/>
            <person name="Henrissat B."/>
            <person name="Morin E."/>
            <person name="Kohler A."/>
            <person name="Barry K."/>
            <person name="LaButti K."/>
            <person name="Morin E."/>
            <person name="Salamov A."/>
            <person name="Lipzen A."/>
            <person name="Mereny Z."/>
            <person name="Hegedus B."/>
            <person name="Baldrian P."/>
            <person name="Stursova M."/>
            <person name="Weitz H."/>
            <person name="Taylor A."/>
            <person name="Grigoriev I.V."/>
            <person name="Nagy L.G."/>
            <person name="Martin F."/>
            <person name="Kauserud H."/>
        </authorList>
    </citation>
    <scope>NUCLEOTIDE SEQUENCE</scope>
    <source>
        <strain evidence="3">CBHHK188m</strain>
    </source>
</reference>
<evidence type="ECO:0000256" key="1">
    <source>
        <dbReference type="SAM" id="MobiDB-lite"/>
    </source>
</evidence>
<feature type="domain" description="DUF5648" evidence="2">
    <location>
        <begin position="70"/>
        <end position="158"/>
    </location>
</feature>
<dbReference type="Pfam" id="PF18885">
    <property type="entry name" value="DUF5648"/>
    <property type="match status" value="1"/>
</dbReference>
<evidence type="ECO:0000313" key="4">
    <source>
        <dbReference type="Proteomes" id="UP001215280"/>
    </source>
</evidence>
<organism evidence="3 4">
    <name type="scientific">Mycena maculata</name>
    <dbReference type="NCBI Taxonomy" id="230809"/>
    <lineage>
        <taxon>Eukaryota</taxon>
        <taxon>Fungi</taxon>
        <taxon>Dikarya</taxon>
        <taxon>Basidiomycota</taxon>
        <taxon>Agaricomycotina</taxon>
        <taxon>Agaricomycetes</taxon>
        <taxon>Agaricomycetidae</taxon>
        <taxon>Agaricales</taxon>
        <taxon>Marasmiineae</taxon>
        <taxon>Mycenaceae</taxon>
        <taxon>Mycena</taxon>
    </lineage>
</organism>
<evidence type="ECO:0000313" key="3">
    <source>
        <dbReference type="EMBL" id="KAJ7775958.1"/>
    </source>
</evidence>
<evidence type="ECO:0000259" key="2">
    <source>
        <dbReference type="Pfam" id="PF18885"/>
    </source>
</evidence>
<dbReference type="AlphaFoldDB" id="A0AAD7NUS0"/>
<keyword evidence="4" id="KW-1185">Reference proteome</keyword>
<dbReference type="EMBL" id="JARJLG010000013">
    <property type="protein sequence ID" value="KAJ7775958.1"/>
    <property type="molecule type" value="Genomic_DNA"/>
</dbReference>
<comment type="caution">
    <text evidence="3">The sequence shown here is derived from an EMBL/GenBank/DDBJ whole genome shotgun (WGS) entry which is preliminary data.</text>
</comment>
<name>A0AAD7NUS0_9AGAR</name>
<feature type="compositionally biased region" description="Low complexity" evidence="1">
    <location>
        <begin position="261"/>
        <end position="281"/>
    </location>
</feature>
<dbReference type="InterPro" id="IPR043708">
    <property type="entry name" value="DUF5648"/>
</dbReference>
<feature type="region of interest" description="Disordered" evidence="1">
    <location>
        <begin position="208"/>
        <end position="281"/>
    </location>
</feature>
<gene>
    <name evidence="3" type="ORF">DFH07DRAFT_936936</name>
</gene>
<sequence>MVRADSCAGSSQAVPLYRDWNPSISDHFYTVHTHRPSKNNSTRSRGVQHCQRERVHLRGLHLSIFSTQVAGSVQFIRLWNARFSTTNATEAQVATGGGYIIETQAEKMYIYPTQLCGSVPLYRPYSAGGTDHFYTINATEMNGAETSRWAYELIAGYVFPPPADASSGTAATPTTATSTEIATTATTAAAPPQSTACDLLPCLLPPLPQARRRSPPTEWPHHLMQKSGRGLSSPRPQRYSVALPLLTVSHHHRRRGPVARSGHTSSTGSLSSSSLSQLDLG</sequence>
<dbReference type="Proteomes" id="UP001215280">
    <property type="component" value="Unassembled WGS sequence"/>
</dbReference>
<accession>A0AAD7NUS0</accession>
<proteinExistence type="predicted"/>